<accession>A0AAW0G1Z9</accession>
<keyword evidence="11" id="KW-1185">Reference proteome</keyword>
<dbReference type="GO" id="GO:0000196">
    <property type="term" value="P:cell integrity MAPK cascade"/>
    <property type="evidence" value="ECO:0007669"/>
    <property type="project" value="TreeGrafter"/>
</dbReference>
<dbReference type="InterPro" id="IPR000719">
    <property type="entry name" value="Prot_kinase_dom"/>
</dbReference>
<feature type="compositionally biased region" description="Low complexity" evidence="8">
    <location>
        <begin position="49"/>
        <end position="81"/>
    </location>
</feature>
<feature type="region of interest" description="Disordered" evidence="8">
    <location>
        <begin position="477"/>
        <end position="517"/>
    </location>
</feature>
<dbReference type="Proteomes" id="UP001385951">
    <property type="component" value="Unassembled WGS sequence"/>
</dbReference>
<evidence type="ECO:0000313" key="10">
    <source>
        <dbReference type="EMBL" id="KAK7687041.1"/>
    </source>
</evidence>
<dbReference type="GO" id="GO:0060237">
    <property type="term" value="P:regulation of fungal-type cell wall organization"/>
    <property type="evidence" value="ECO:0007669"/>
    <property type="project" value="TreeGrafter"/>
</dbReference>
<dbReference type="Gene3D" id="3.30.200.20">
    <property type="entry name" value="Phosphorylase Kinase, domain 1"/>
    <property type="match status" value="1"/>
</dbReference>
<dbReference type="EMBL" id="JASBNA010000014">
    <property type="protein sequence ID" value="KAK7687041.1"/>
    <property type="molecule type" value="Genomic_DNA"/>
</dbReference>
<name>A0AAW0G1Z9_9APHY</name>
<evidence type="ECO:0000256" key="1">
    <source>
        <dbReference type="ARBA" id="ARBA00022679"/>
    </source>
</evidence>
<feature type="region of interest" description="Disordered" evidence="8">
    <location>
        <begin position="137"/>
        <end position="175"/>
    </location>
</feature>
<comment type="caution">
    <text evidence="10">The sequence shown here is derived from an EMBL/GenBank/DDBJ whole genome shotgun (WGS) entry which is preliminary data.</text>
</comment>
<dbReference type="Pfam" id="PF00069">
    <property type="entry name" value="Pkinase"/>
    <property type="match status" value="1"/>
</dbReference>
<feature type="compositionally biased region" description="Low complexity" evidence="8">
    <location>
        <begin position="484"/>
        <end position="517"/>
    </location>
</feature>
<evidence type="ECO:0000259" key="9">
    <source>
        <dbReference type="PROSITE" id="PS50011"/>
    </source>
</evidence>
<dbReference type="SUPFAM" id="SSF56112">
    <property type="entry name" value="Protein kinase-like (PK-like)"/>
    <property type="match status" value="1"/>
</dbReference>
<keyword evidence="1" id="KW-0808">Transferase</keyword>
<feature type="compositionally biased region" description="Polar residues" evidence="8">
    <location>
        <begin position="26"/>
        <end position="48"/>
    </location>
</feature>
<keyword evidence="2 7" id="KW-0547">Nucleotide-binding</keyword>
<feature type="domain" description="Protein kinase" evidence="9">
    <location>
        <begin position="195"/>
        <end position="455"/>
    </location>
</feature>
<dbReference type="FunFam" id="1.10.510.10:FF:000263">
    <property type="entry name" value="MAP kinase skh1/pek1"/>
    <property type="match status" value="1"/>
</dbReference>
<feature type="compositionally biased region" description="Polar residues" evidence="8">
    <location>
        <begin position="82"/>
        <end position="94"/>
    </location>
</feature>
<dbReference type="PANTHER" id="PTHR48013">
    <property type="entry name" value="DUAL SPECIFICITY MITOGEN-ACTIVATED PROTEIN KINASE KINASE 5-RELATED"/>
    <property type="match status" value="1"/>
</dbReference>
<evidence type="ECO:0000256" key="3">
    <source>
        <dbReference type="ARBA" id="ARBA00022777"/>
    </source>
</evidence>
<dbReference type="InterPro" id="IPR011009">
    <property type="entry name" value="Kinase-like_dom_sf"/>
</dbReference>
<evidence type="ECO:0000256" key="6">
    <source>
        <dbReference type="ARBA" id="ARBA00038999"/>
    </source>
</evidence>
<protein>
    <recommendedName>
        <fullName evidence="6">mitogen-activated protein kinase kinase</fullName>
        <ecNumber evidence="6">2.7.12.2</ecNumber>
    </recommendedName>
</protein>
<keyword evidence="4 7" id="KW-0067">ATP-binding</keyword>
<keyword evidence="3" id="KW-0418">Kinase</keyword>
<evidence type="ECO:0000256" key="5">
    <source>
        <dbReference type="ARBA" id="ARBA00038035"/>
    </source>
</evidence>
<dbReference type="Gene3D" id="1.10.510.10">
    <property type="entry name" value="Transferase(Phosphotransferase) domain 1"/>
    <property type="match status" value="1"/>
</dbReference>
<organism evidence="10 11">
    <name type="scientific">Cerrena zonata</name>
    <dbReference type="NCBI Taxonomy" id="2478898"/>
    <lineage>
        <taxon>Eukaryota</taxon>
        <taxon>Fungi</taxon>
        <taxon>Dikarya</taxon>
        <taxon>Basidiomycota</taxon>
        <taxon>Agaricomycotina</taxon>
        <taxon>Agaricomycetes</taxon>
        <taxon>Polyporales</taxon>
        <taxon>Cerrenaceae</taxon>
        <taxon>Cerrena</taxon>
    </lineage>
</organism>
<evidence type="ECO:0000256" key="8">
    <source>
        <dbReference type="SAM" id="MobiDB-lite"/>
    </source>
</evidence>
<gene>
    <name evidence="10" type="ORF">QCA50_009541</name>
</gene>
<evidence type="ECO:0000313" key="11">
    <source>
        <dbReference type="Proteomes" id="UP001385951"/>
    </source>
</evidence>
<feature type="region of interest" description="Disordered" evidence="8">
    <location>
        <begin position="1"/>
        <end position="111"/>
    </location>
</feature>
<dbReference type="PROSITE" id="PS50011">
    <property type="entry name" value="PROTEIN_KINASE_DOM"/>
    <property type="match status" value="1"/>
</dbReference>
<evidence type="ECO:0000256" key="2">
    <source>
        <dbReference type="ARBA" id="ARBA00022741"/>
    </source>
</evidence>
<comment type="similarity">
    <text evidence="5">Belongs to the protein kinase superfamily. STE Ser/Thr protein kinase family. MAP kinase kinase subfamily.</text>
</comment>
<dbReference type="GO" id="GO:0004708">
    <property type="term" value="F:MAP kinase kinase activity"/>
    <property type="evidence" value="ECO:0007669"/>
    <property type="project" value="UniProtKB-EC"/>
</dbReference>
<evidence type="ECO:0000256" key="4">
    <source>
        <dbReference type="ARBA" id="ARBA00022840"/>
    </source>
</evidence>
<reference evidence="10 11" key="1">
    <citation type="submission" date="2022-09" db="EMBL/GenBank/DDBJ databases">
        <authorList>
            <person name="Palmer J.M."/>
        </authorList>
    </citation>
    <scope>NUCLEOTIDE SEQUENCE [LARGE SCALE GENOMIC DNA]</scope>
    <source>
        <strain evidence="10 11">DSM 7382</strain>
    </source>
</reference>
<dbReference type="PROSITE" id="PS00107">
    <property type="entry name" value="PROTEIN_KINASE_ATP"/>
    <property type="match status" value="1"/>
</dbReference>
<sequence length="517" mass="56067">MGPRQRGASPHPPLGLPDIQPLNIRRPSNSSHLSTSTIPNTASSLSISTTPTTNGNGTYPLPNGNGTPPSSNSLLSPPSDSIYPSRSRSPTPTRLQIGIPGNANLNGGPSRPKLKLPKIDFSSTVEGPFAGGYAGGPNNANASPHLPSAYTGDGSGEVTIMPPQTISPQPRPPPVSMDNIRQTVEEFDKWSDDIFEELSRLGEGAGGAVYKVRDRRTGAIMARKSITTHEAPMKQLLREIKITSSTDHVNIVHFFGAYISPSSSEVKVLMEYGEGGSLESVGKRMKQIGARVSEKVAGRLAEGVLQGLAYLHSRKTIHRDIKPPNILLTREGIVKLCDFGVSGELVNSNAGTFTGTSLYMAPERLSGLNYSIRSDVWSTGISLLELVQNRFPFPSDLADIELMMYITQNEPPELEDEPSEQIKYSPEMKDFIKVALTRDPNARPTPKELLSHPWIVNVMEKDVNMASWIRQVWSWPKPTRRSGDTSSRPSSSRGDSSVSLDASMSNLRLSSDSSYPA</sequence>
<dbReference type="SMART" id="SM00220">
    <property type="entry name" value="S_TKc"/>
    <property type="match status" value="1"/>
</dbReference>
<evidence type="ECO:0000256" key="7">
    <source>
        <dbReference type="PROSITE-ProRule" id="PRU10141"/>
    </source>
</evidence>
<dbReference type="PANTHER" id="PTHR48013:SF6">
    <property type="entry name" value="MAP KINASE KINASE MKK1_SSP32-RELATED"/>
    <property type="match status" value="1"/>
</dbReference>
<dbReference type="EC" id="2.7.12.2" evidence="6"/>
<dbReference type="InterPro" id="IPR017441">
    <property type="entry name" value="Protein_kinase_ATP_BS"/>
</dbReference>
<proteinExistence type="inferred from homology"/>
<dbReference type="AlphaFoldDB" id="A0AAW0G1Z9"/>
<feature type="binding site" evidence="7">
    <location>
        <position position="234"/>
    </location>
    <ligand>
        <name>ATP</name>
        <dbReference type="ChEBI" id="CHEBI:30616"/>
    </ligand>
</feature>
<dbReference type="GO" id="GO:0005524">
    <property type="term" value="F:ATP binding"/>
    <property type="evidence" value="ECO:0007669"/>
    <property type="project" value="UniProtKB-UniRule"/>
</dbReference>